<evidence type="ECO:0000313" key="5">
    <source>
        <dbReference type="EMBL" id="VTP01889.1"/>
    </source>
</evidence>
<proteinExistence type="predicted"/>
<evidence type="ECO:0000256" key="1">
    <source>
        <dbReference type="ARBA" id="ARBA00022450"/>
    </source>
</evidence>
<dbReference type="SMART" id="SM01294">
    <property type="entry name" value="PKS_PP_betabranch"/>
    <property type="match status" value="1"/>
</dbReference>
<dbReference type="PROSITE" id="PS50075">
    <property type="entry name" value="CARRIER"/>
    <property type="match status" value="1"/>
</dbReference>
<dbReference type="GO" id="GO:0004312">
    <property type="term" value="F:fatty acid synthase activity"/>
    <property type="evidence" value="ECO:0007669"/>
    <property type="project" value="TreeGrafter"/>
</dbReference>
<dbReference type="AlphaFoldDB" id="A0A653EX30"/>
<reference evidence="5" key="1">
    <citation type="submission" date="2019-05" db="EMBL/GenBank/DDBJ databases">
        <authorList>
            <person name="Naeem R."/>
            <person name="Antony C."/>
            <person name="Guan Q."/>
        </authorList>
    </citation>
    <scope>NUCLEOTIDE SEQUENCE</scope>
    <source>
        <strain evidence="5">2</strain>
    </source>
</reference>
<dbReference type="PANTHER" id="PTHR43775:SF51">
    <property type="entry name" value="INACTIVE PHENOLPHTHIOCEROL SYNTHESIS POLYKETIDE SYNTHASE TYPE I PKS1-RELATED"/>
    <property type="match status" value="1"/>
</dbReference>
<evidence type="ECO:0000256" key="3">
    <source>
        <dbReference type="ARBA" id="ARBA00022679"/>
    </source>
</evidence>
<dbReference type="SUPFAM" id="SSF47336">
    <property type="entry name" value="ACP-like"/>
    <property type="match status" value="1"/>
</dbReference>
<protein>
    <submittedName>
        <fullName evidence="5">Phenolphthiocerol synthesis polyketide synthase type I Pks15/1</fullName>
    </submittedName>
</protein>
<dbReference type="InterPro" id="IPR006162">
    <property type="entry name" value="Ppantetheine_attach_site"/>
</dbReference>
<evidence type="ECO:0000256" key="2">
    <source>
        <dbReference type="ARBA" id="ARBA00022553"/>
    </source>
</evidence>
<dbReference type="PANTHER" id="PTHR43775">
    <property type="entry name" value="FATTY ACID SYNTHASE"/>
    <property type="match status" value="1"/>
</dbReference>
<dbReference type="GO" id="GO:0006633">
    <property type="term" value="P:fatty acid biosynthetic process"/>
    <property type="evidence" value="ECO:0007669"/>
    <property type="project" value="TreeGrafter"/>
</dbReference>
<gene>
    <name evidence="5" type="ORF">BIN_B_04268</name>
</gene>
<dbReference type="Pfam" id="PF00550">
    <property type="entry name" value="PP-binding"/>
    <property type="match status" value="1"/>
</dbReference>
<dbReference type="InterPro" id="IPR036736">
    <property type="entry name" value="ACP-like_sf"/>
</dbReference>
<organism evidence="5">
    <name type="scientific">Mycobacterium riyadhense</name>
    <dbReference type="NCBI Taxonomy" id="486698"/>
    <lineage>
        <taxon>Bacteria</taxon>
        <taxon>Bacillati</taxon>
        <taxon>Actinomycetota</taxon>
        <taxon>Actinomycetes</taxon>
        <taxon>Mycobacteriales</taxon>
        <taxon>Mycobacteriaceae</taxon>
        <taxon>Mycobacterium</taxon>
    </lineage>
</organism>
<dbReference type="SMART" id="SM00823">
    <property type="entry name" value="PKS_PP"/>
    <property type="match status" value="1"/>
</dbReference>
<feature type="domain" description="Carrier" evidence="4">
    <location>
        <begin position="1"/>
        <end position="70"/>
    </location>
</feature>
<dbReference type="PROSITE" id="PS00012">
    <property type="entry name" value="PHOSPHOPANTETHEINE"/>
    <property type="match status" value="1"/>
</dbReference>
<accession>A0A653EX30</accession>
<keyword evidence="3" id="KW-0808">Transferase</keyword>
<sequence length="144" mass="15400">MVTTTATVLAHPDPATLDPDRPFKDLGIDSLTALELRNTLTQHTGLTLPPTLIFDHPTPNAIAEHLTQKLGHSTQDLGRPADMPDAEIQRLVASIPVGRLRDAGVLELLLGMTGHGFQASQDPGNVTVTDLNLDDLVNMVLDGD</sequence>
<keyword evidence="1" id="KW-0596">Phosphopantetheine</keyword>
<dbReference type="InterPro" id="IPR009081">
    <property type="entry name" value="PP-bd_ACP"/>
</dbReference>
<dbReference type="EMBL" id="LR589123">
    <property type="protein sequence ID" value="VTP01889.1"/>
    <property type="molecule type" value="Genomic_DNA"/>
</dbReference>
<keyword evidence="2" id="KW-0597">Phosphoprotein</keyword>
<dbReference type="InterPro" id="IPR050091">
    <property type="entry name" value="PKS_NRPS_Biosynth_Enz"/>
</dbReference>
<evidence type="ECO:0000259" key="4">
    <source>
        <dbReference type="PROSITE" id="PS50075"/>
    </source>
</evidence>
<dbReference type="GO" id="GO:0031177">
    <property type="term" value="F:phosphopantetheine binding"/>
    <property type="evidence" value="ECO:0007669"/>
    <property type="project" value="InterPro"/>
</dbReference>
<name>A0A653EX30_9MYCO</name>
<dbReference type="Gene3D" id="1.10.1200.10">
    <property type="entry name" value="ACP-like"/>
    <property type="match status" value="1"/>
</dbReference>
<dbReference type="InterPro" id="IPR020806">
    <property type="entry name" value="PKS_PP-bd"/>
</dbReference>